<organism evidence="1">
    <name type="scientific">Trichuris suis</name>
    <name type="common">pig whipworm</name>
    <dbReference type="NCBI Taxonomy" id="68888"/>
    <lineage>
        <taxon>Eukaryota</taxon>
        <taxon>Metazoa</taxon>
        <taxon>Ecdysozoa</taxon>
        <taxon>Nematoda</taxon>
        <taxon>Enoplea</taxon>
        <taxon>Dorylaimia</taxon>
        <taxon>Trichinellida</taxon>
        <taxon>Trichuridae</taxon>
        <taxon>Trichuris</taxon>
    </lineage>
</organism>
<name>A0A085MYD4_9BILA</name>
<accession>A0A085MYD4</accession>
<evidence type="ECO:0000313" key="1">
    <source>
        <dbReference type="EMBL" id="KFD62230.1"/>
    </source>
</evidence>
<protein>
    <submittedName>
        <fullName evidence="1">Uncharacterized protein</fullName>
    </submittedName>
</protein>
<proteinExistence type="predicted"/>
<reference evidence="1" key="1">
    <citation type="journal article" date="2014" name="Nat. Genet.">
        <title>Genome and transcriptome of the porcine whipworm Trichuris suis.</title>
        <authorList>
            <person name="Jex A.R."/>
            <person name="Nejsum P."/>
            <person name="Schwarz E.M."/>
            <person name="Hu L."/>
            <person name="Young N.D."/>
            <person name="Hall R.S."/>
            <person name="Korhonen P.K."/>
            <person name="Liao S."/>
            <person name="Thamsborg S."/>
            <person name="Xia J."/>
            <person name="Xu P."/>
            <person name="Wang S."/>
            <person name="Scheerlinck J.P."/>
            <person name="Hofmann A."/>
            <person name="Sternberg P.W."/>
            <person name="Wang J."/>
            <person name="Gasser R.B."/>
        </authorList>
    </citation>
    <scope>NUCLEOTIDE SEQUENCE [LARGE SCALE GENOMIC DNA]</scope>
    <source>
        <strain evidence="1">DCEP-RM93F</strain>
    </source>
</reference>
<sequence length="99" mass="11456">MYPIPATHNDPIWRAAIMAHSFYLDYPKAFRKSNCFVSSTVSNQRKHQEKEPVTEDKSKFWMFSSKYGGAEDGLIANPTICDKSKEKNFTDKRATNQYL</sequence>
<dbReference type="AlphaFoldDB" id="A0A085MYD4"/>
<dbReference type="EMBL" id="KL367600">
    <property type="protein sequence ID" value="KFD62230.1"/>
    <property type="molecule type" value="Genomic_DNA"/>
</dbReference>
<dbReference type="Proteomes" id="UP000030758">
    <property type="component" value="Unassembled WGS sequence"/>
</dbReference>
<gene>
    <name evidence="1" type="ORF">M514_25620</name>
</gene>